<feature type="region of interest" description="Disordered" evidence="12">
    <location>
        <begin position="788"/>
        <end position="826"/>
    </location>
</feature>
<comment type="similarity">
    <text evidence="4">Belongs to the junctophilin family.</text>
</comment>
<sequence length="1016" mass="113079">MISDPICHSPQVINSCSGSIRKIEHEVRCAGSVEMNGGRFDFDDGGTYCGGWEEGKAHGHGVCTGPQGKGEYAGAWHYGFEVSGVYTWPSGNTYQGQWQNGKRHGLGVEQRGRWVYKGEWTQGYKGRYGHRLSMTSQARYQGTWSAGFHDGYGTEIYVDGGAYQGQWLRGMRHGYGIRKSVQHSVAAKFRSRSRTNASLTSLRSEYGEDEENEKKNYDEVDESRGGFVLKACSKAPTRRRSLSERSLAVKRTILSGLRIKKQHSTGDIHQRVTTGSLRSSGSTVSCTSDESEHRQGREHLVISQEEHIDPNTTEIYKGEWKNDKRCGFGVGERSDGLKYEGEWFNNRKCGYGITTFRDGRHKCRKMLFFIMKSSLALTYCSLHADAECNLNIAQSNYLSSITSPQHQENPLSPSREEGKYKNNILVCSNRKKGLLFVRSSRLKERVGNAVEAANRAATIAQQKADIAVSRTATAKERSEQADYIALQAREDADTARMCAKQFAPEFRQPGAEGIRAQMNRLQQQHSAGTTISANHVSFDSPPTSKSSHGSRDLSDELVILNPPSLPGTTPEVTYSPSQQPQTPPGGAVYQSQQLAVSLGSYQQGIITNSDAGYTSSSLQQHHQPFSPGGFQSSSGFQGGNVTSIYQQQKQQQQSVNSVGYAGSQQTSTFGQTSYQVLPSASSSYNQVAGGYHPSANLPVISGTPLPVVQMSYISSPSSYRPNAVPHHSVNVPYQYQQKHQHHHQNTLASYPGAGIGLSEQQPLLFHSDVTALEQPNNITSTVTGDLQQRQFNNGSTDPRPIQNISPASSRSLLQNTNATQSSSRMSLSDDHFDQYMMSANPNRSGLIHRNRPSLTRQPFAVHDISQNLYRRSTLATASDKRLEDVVRRGRDGDENDLDEGRGSLPNLVELEVSGVHLRREEAARLASQQRQELQRLLEEEQLLRSNPLRYLFHPAFRAWIIRWKMPLVLSMANIFLLMVFYNLLTYEKRTRTPGTFLCKVIQLCQQAWEKKAKITA</sequence>
<accession>A0A915PZQ7</accession>
<keyword evidence="6 13" id="KW-0812">Transmembrane</keyword>
<dbReference type="Proteomes" id="UP000887581">
    <property type="component" value="Unplaced"/>
</dbReference>
<feature type="compositionally biased region" description="Polar residues" evidence="12">
    <location>
        <begin position="194"/>
        <end position="203"/>
    </location>
</feature>
<reference evidence="15" key="1">
    <citation type="submission" date="2022-11" db="UniProtKB">
        <authorList>
            <consortium name="WormBaseParasite"/>
        </authorList>
    </citation>
    <scope>IDENTIFICATION</scope>
</reference>
<dbReference type="GO" id="GO:0005886">
    <property type="term" value="C:plasma membrane"/>
    <property type="evidence" value="ECO:0007669"/>
    <property type="project" value="UniProtKB-SubCell"/>
</dbReference>
<name>A0A915PZQ7_9BILA</name>
<keyword evidence="8" id="KW-0256">Endoplasmic reticulum</keyword>
<dbReference type="Pfam" id="PF02493">
    <property type="entry name" value="MORN"/>
    <property type="match status" value="7"/>
</dbReference>
<feature type="compositionally biased region" description="Polar residues" evidence="12">
    <location>
        <begin position="612"/>
        <end position="622"/>
    </location>
</feature>
<evidence type="ECO:0000256" key="6">
    <source>
        <dbReference type="ARBA" id="ARBA00022692"/>
    </source>
</evidence>
<evidence type="ECO:0000256" key="7">
    <source>
        <dbReference type="ARBA" id="ARBA00022737"/>
    </source>
</evidence>
<keyword evidence="14" id="KW-1185">Reference proteome</keyword>
<feature type="compositionally biased region" description="Polar residues" evidence="12">
    <location>
        <begin position="533"/>
        <end position="547"/>
    </location>
</feature>
<dbReference type="PANTHER" id="PTHR23085:SF16">
    <property type="entry name" value="GH28348P"/>
    <property type="match status" value="1"/>
</dbReference>
<evidence type="ECO:0000313" key="15">
    <source>
        <dbReference type="WBParaSite" id="sdigi.contig4.g538.t1"/>
    </source>
</evidence>
<dbReference type="FunFam" id="2.20.110.10:FF:000025">
    <property type="entry name" value="MORN repeat, putative"/>
    <property type="match status" value="1"/>
</dbReference>
<keyword evidence="9 13" id="KW-1133">Transmembrane helix</keyword>
<keyword evidence="5" id="KW-1003">Cell membrane</keyword>
<evidence type="ECO:0000256" key="10">
    <source>
        <dbReference type="ARBA" id="ARBA00023136"/>
    </source>
</evidence>
<organism evidence="14 15">
    <name type="scientific">Setaria digitata</name>
    <dbReference type="NCBI Taxonomy" id="48799"/>
    <lineage>
        <taxon>Eukaryota</taxon>
        <taxon>Metazoa</taxon>
        <taxon>Ecdysozoa</taxon>
        <taxon>Nematoda</taxon>
        <taxon>Chromadorea</taxon>
        <taxon>Rhabditida</taxon>
        <taxon>Spirurina</taxon>
        <taxon>Spiruromorpha</taxon>
        <taxon>Filarioidea</taxon>
        <taxon>Setariidae</taxon>
        <taxon>Setaria</taxon>
    </lineage>
</organism>
<feature type="region of interest" description="Disordered" evidence="12">
    <location>
        <begin position="188"/>
        <end position="219"/>
    </location>
</feature>
<proteinExistence type="inferred from homology"/>
<dbReference type="SMART" id="SM00698">
    <property type="entry name" value="MORN"/>
    <property type="match status" value="6"/>
</dbReference>
<evidence type="ECO:0000256" key="12">
    <source>
        <dbReference type="SAM" id="MobiDB-lite"/>
    </source>
</evidence>
<dbReference type="PANTHER" id="PTHR23085">
    <property type="entry name" value="GH28348P"/>
    <property type="match status" value="1"/>
</dbReference>
<feature type="transmembrane region" description="Helical" evidence="13">
    <location>
        <begin position="963"/>
        <end position="984"/>
    </location>
</feature>
<dbReference type="AlphaFoldDB" id="A0A915PZQ7"/>
<keyword evidence="11" id="KW-0175">Coiled coil</keyword>
<evidence type="ECO:0000256" key="13">
    <source>
        <dbReference type="SAM" id="Phobius"/>
    </source>
</evidence>
<evidence type="ECO:0000256" key="5">
    <source>
        <dbReference type="ARBA" id="ARBA00022475"/>
    </source>
</evidence>
<evidence type="ECO:0000313" key="14">
    <source>
        <dbReference type="Proteomes" id="UP000887581"/>
    </source>
</evidence>
<evidence type="ECO:0000256" key="2">
    <source>
        <dbReference type="ARBA" id="ARBA00004184"/>
    </source>
</evidence>
<feature type="coiled-coil region" evidence="11">
    <location>
        <begin position="919"/>
        <end position="946"/>
    </location>
</feature>
<dbReference type="GO" id="GO:0030314">
    <property type="term" value="C:junctional membrane complex"/>
    <property type="evidence" value="ECO:0007669"/>
    <property type="project" value="InterPro"/>
</dbReference>
<feature type="compositionally biased region" description="Low complexity" evidence="12">
    <location>
        <begin position="623"/>
        <end position="635"/>
    </location>
</feature>
<dbReference type="InterPro" id="IPR003409">
    <property type="entry name" value="MORN"/>
</dbReference>
<dbReference type="SUPFAM" id="SSF82185">
    <property type="entry name" value="Histone H3 K4-specific methyltransferase SET7/9 N-terminal domain"/>
    <property type="match status" value="2"/>
</dbReference>
<feature type="region of interest" description="Disordered" evidence="12">
    <location>
        <begin position="612"/>
        <end position="639"/>
    </location>
</feature>
<feature type="region of interest" description="Disordered" evidence="12">
    <location>
        <begin position="533"/>
        <end position="552"/>
    </location>
</feature>
<dbReference type="GO" id="GO:0005789">
    <property type="term" value="C:endoplasmic reticulum membrane"/>
    <property type="evidence" value="ECO:0007669"/>
    <property type="project" value="UniProtKB-SubCell"/>
</dbReference>
<evidence type="ECO:0000256" key="9">
    <source>
        <dbReference type="ARBA" id="ARBA00022989"/>
    </source>
</evidence>
<feature type="region of interest" description="Disordered" evidence="12">
    <location>
        <begin position="558"/>
        <end position="589"/>
    </location>
</feature>
<evidence type="ECO:0000256" key="3">
    <source>
        <dbReference type="ARBA" id="ARBA00004236"/>
    </source>
</evidence>
<evidence type="ECO:0000256" key="1">
    <source>
        <dbReference type="ARBA" id="ARBA00004163"/>
    </source>
</evidence>
<dbReference type="Gene3D" id="2.20.110.10">
    <property type="entry name" value="Histone H3 K4-specific methyltransferase SET7/9 N-terminal domain"/>
    <property type="match status" value="3"/>
</dbReference>
<evidence type="ECO:0000256" key="8">
    <source>
        <dbReference type="ARBA" id="ARBA00022824"/>
    </source>
</evidence>
<evidence type="ECO:0000256" key="11">
    <source>
        <dbReference type="SAM" id="Coils"/>
    </source>
</evidence>
<dbReference type="InterPro" id="IPR017191">
    <property type="entry name" value="Junctophilin"/>
</dbReference>
<dbReference type="WBParaSite" id="sdigi.contig4.g538.t1">
    <property type="protein sequence ID" value="sdigi.contig4.g538.t1"/>
    <property type="gene ID" value="sdigi.contig4.g538"/>
</dbReference>
<keyword evidence="10 13" id="KW-0472">Membrane</keyword>
<keyword evidence="7" id="KW-0677">Repeat</keyword>
<comment type="subcellular location">
    <subcellularLocation>
        <location evidence="3">Cell membrane</location>
    </subcellularLocation>
    <subcellularLocation>
        <location evidence="2">Endomembrane system</location>
        <topology evidence="2">Peripheral membrane protein</topology>
    </subcellularLocation>
    <subcellularLocation>
        <location evidence="1">Endoplasmic reticulum membrane</location>
        <topology evidence="1">Single-pass type IV membrane protein</topology>
    </subcellularLocation>
</comment>
<dbReference type="FunFam" id="2.20.110.10:FF:000013">
    <property type="entry name" value="Putative Junctophilin-1"/>
    <property type="match status" value="1"/>
</dbReference>
<evidence type="ECO:0000256" key="4">
    <source>
        <dbReference type="ARBA" id="ARBA00008599"/>
    </source>
</evidence>
<protein>
    <submittedName>
        <fullName evidence="15">Junctophilin</fullName>
    </submittedName>
</protein>